<dbReference type="Proteomes" id="UP000095751">
    <property type="component" value="Unassembled WGS sequence"/>
</dbReference>
<reference evidence="2 3" key="1">
    <citation type="submission" date="2016-09" db="EMBL/GenBank/DDBJ databases">
        <title>Extensive genetic diversity and differential bi-allelic expression allows diatom success in the polar Southern Ocean.</title>
        <authorList>
            <consortium name="DOE Joint Genome Institute"/>
            <person name="Mock T."/>
            <person name="Otillar R.P."/>
            <person name="Strauss J."/>
            <person name="Dupont C."/>
            <person name="Frickenhaus S."/>
            <person name="Maumus F."/>
            <person name="Mcmullan M."/>
            <person name="Sanges R."/>
            <person name="Schmutz J."/>
            <person name="Toseland A."/>
            <person name="Valas R."/>
            <person name="Veluchamy A."/>
            <person name="Ward B.J."/>
            <person name="Allen A."/>
            <person name="Barry K."/>
            <person name="Falciatore A."/>
            <person name="Ferrante M."/>
            <person name="Fortunato A.E."/>
            <person name="Gloeckner G."/>
            <person name="Gruber A."/>
            <person name="Hipkin R."/>
            <person name="Janech M."/>
            <person name="Kroth P."/>
            <person name="Leese F."/>
            <person name="Lindquist E."/>
            <person name="Lyon B.R."/>
            <person name="Martin J."/>
            <person name="Mayer C."/>
            <person name="Parker M."/>
            <person name="Quesneville H."/>
            <person name="Raymond J."/>
            <person name="Uhlig C."/>
            <person name="Valentin K.U."/>
            <person name="Worden A.Z."/>
            <person name="Armbrust E.V."/>
            <person name="Bowler C."/>
            <person name="Green B."/>
            <person name="Moulton V."/>
            <person name="Van Oosterhout C."/>
            <person name="Grigoriev I."/>
        </authorList>
    </citation>
    <scope>NUCLEOTIDE SEQUENCE [LARGE SCALE GENOMIC DNA]</scope>
    <source>
        <strain evidence="2 3">CCMP1102</strain>
    </source>
</reference>
<dbReference type="EMBL" id="KV784361">
    <property type="protein sequence ID" value="OEU14110.1"/>
    <property type="molecule type" value="Genomic_DNA"/>
</dbReference>
<evidence type="ECO:0000256" key="1">
    <source>
        <dbReference type="SAM" id="MobiDB-lite"/>
    </source>
</evidence>
<dbReference type="InterPro" id="IPR003386">
    <property type="entry name" value="LACT/PDAT_acylTrfase"/>
</dbReference>
<evidence type="ECO:0000313" key="2">
    <source>
        <dbReference type="EMBL" id="OEU14110.1"/>
    </source>
</evidence>
<proteinExistence type="predicted"/>
<dbReference type="AlphaFoldDB" id="A0A1E7F7H1"/>
<accession>A0A1E7F7H1</accession>
<feature type="compositionally biased region" description="Low complexity" evidence="1">
    <location>
        <begin position="234"/>
        <end position="254"/>
    </location>
</feature>
<dbReference type="Gene3D" id="3.40.50.1820">
    <property type="entry name" value="alpha/beta hydrolase"/>
    <property type="match status" value="1"/>
</dbReference>
<dbReference type="GO" id="GO:0008374">
    <property type="term" value="F:O-acyltransferase activity"/>
    <property type="evidence" value="ECO:0007669"/>
    <property type="project" value="InterPro"/>
</dbReference>
<dbReference type="Pfam" id="PF02450">
    <property type="entry name" value="LCAT"/>
    <property type="match status" value="2"/>
</dbReference>
<dbReference type="KEGG" id="fcy:FRACYDRAFT_189188"/>
<sequence>MRDQLREQSKHSITDSRPPIFLMPGLASTRLVAWKFKKCVGALSSDIKVQDNVWLNINLVIRMGTTIDIDCLKQCLELGLNQSDTDDWDIGCKLRPDEGLDAIASLAPGGIGSDLLIGGTNTVYSWLIQWLADNLGYDVTNIIGLPYDWRLSPSVMETRDGFLTLTRKKIEAAVASNKHPGIMVAHSMGNLIFRYFIEWLRVEMREEAFQGYIKRAKRKKQSLKKQQQQHKQKQQNQQQQKQQNKQHSSSSPQKNDAEDASSWTSSYMPGWMTGIAADVSAEVDGNGNDNDDDDDDDNMEYRRKQFWELAKLEGDEKWIEWLEIHIWTYVGLSAPMLGALNPLRAVISGENMGLPINDDIAREMELTFGSTHTLNPVSTDAGFCDQREGGEWGDEPKSNSDSDDNGSTLACLDDIMNDIEHSSVNRDPWKDFPALKALIRDRIDWNTGKPLIDIDIVHCNSTNKNSCETTDRVGIGAKDVQDASIFQIFNDLWKEEGSPLIIKKEQLEDSYVNSKVVNILDHPWDRPLIKHVVMAYGLDIPTEVGYYYSKKYNVEHSKDDEPKIIDRNETEIPQLKAVVWENPRGLLSIEQVEAPRGSIGEYFMKKKPKREPLEVTVPEARLQHCGDGSVPYMSLSWAQTWLLHAARARRFTEDQNNSGDYYARNALDHISISHRPQGESDWIEGPAPEEVTILANDEQKADSDTGTSHPHGTRYKPFMKRYYNVGVSRTTGIEYTTSIIEAIGVEHKETTRNFDILAGVFTEVLNYMHDDLGLISDDETAYSTEDANINIDDKKQ</sequence>
<feature type="region of interest" description="Disordered" evidence="1">
    <location>
        <begin position="384"/>
        <end position="406"/>
    </location>
</feature>
<protein>
    <recommendedName>
        <fullName evidence="4">Lecithin:cholesterol acyltransferase</fullName>
    </recommendedName>
</protein>
<organism evidence="2 3">
    <name type="scientific">Fragilariopsis cylindrus CCMP1102</name>
    <dbReference type="NCBI Taxonomy" id="635003"/>
    <lineage>
        <taxon>Eukaryota</taxon>
        <taxon>Sar</taxon>
        <taxon>Stramenopiles</taxon>
        <taxon>Ochrophyta</taxon>
        <taxon>Bacillariophyta</taxon>
        <taxon>Bacillariophyceae</taxon>
        <taxon>Bacillariophycidae</taxon>
        <taxon>Bacillariales</taxon>
        <taxon>Bacillariaceae</taxon>
        <taxon>Fragilariopsis</taxon>
    </lineage>
</organism>
<feature type="region of interest" description="Disordered" evidence="1">
    <location>
        <begin position="220"/>
        <end position="263"/>
    </location>
</feature>
<dbReference type="GO" id="GO:0006629">
    <property type="term" value="P:lipid metabolic process"/>
    <property type="evidence" value="ECO:0007669"/>
    <property type="project" value="InterPro"/>
</dbReference>
<feature type="compositionally biased region" description="Basic residues" evidence="1">
    <location>
        <begin position="220"/>
        <end position="233"/>
    </location>
</feature>
<dbReference type="PANTHER" id="PTHR11440">
    <property type="entry name" value="LECITHIN-CHOLESTEROL ACYLTRANSFERASE-RELATED"/>
    <property type="match status" value="1"/>
</dbReference>
<evidence type="ECO:0000313" key="3">
    <source>
        <dbReference type="Proteomes" id="UP000095751"/>
    </source>
</evidence>
<evidence type="ECO:0008006" key="4">
    <source>
        <dbReference type="Google" id="ProtNLM"/>
    </source>
</evidence>
<keyword evidence="3" id="KW-1185">Reference proteome</keyword>
<dbReference type="InParanoid" id="A0A1E7F7H1"/>
<feature type="compositionally biased region" description="Basic and acidic residues" evidence="1">
    <location>
        <begin position="385"/>
        <end position="400"/>
    </location>
</feature>
<dbReference type="SUPFAM" id="SSF53474">
    <property type="entry name" value="alpha/beta-Hydrolases"/>
    <property type="match status" value="1"/>
</dbReference>
<dbReference type="OrthoDB" id="190846at2759"/>
<gene>
    <name evidence="2" type="ORF">FRACYDRAFT_189188</name>
</gene>
<name>A0A1E7F7H1_9STRA</name>
<dbReference type="InterPro" id="IPR029058">
    <property type="entry name" value="AB_hydrolase_fold"/>
</dbReference>